<reference evidence="4 5" key="1">
    <citation type="submission" date="2023-07" db="EMBL/GenBank/DDBJ databases">
        <title>Sorghum-associated microbial communities from plants grown in Nebraska, USA.</title>
        <authorList>
            <person name="Schachtman D."/>
        </authorList>
    </citation>
    <scope>NUCLEOTIDE SEQUENCE [LARGE SCALE GENOMIC DNA]</scope>
    <source>
        <strain evidence="4 5">BE308</strain>
    </source>
</reference>
<protein>
    <submittedName>
        <fullName evidence="4">Peptidoglycan/LPS O-acetylase OafA/YrhL</fullName>
    </submittedName>
</protein>
<accession>A0ABU1ZIG0</accession>
<evidence type="ECO:0000313" key="5">
    <source>
        <dbReference type="Proteomes" id="UP001268089"/>
    </source>
</evidence>
<evidence type="ECO:0000259" key="2">
    <source>
        <dbReference type="Pfam" id="PF01757"/>
    </source>
</evidence>
<proteinExistence type="predicted"/>
<evidence type="ECO:0000259" key="3">
    <source>
        <dbReference type="Pfam" id="PF19040"/>
    </source>
</evidence>
<keyword evidence="1" id="KW-0812">Transmembrane</keyword>
<feature type="transmembrane region" description="Helical" evidence="1">
    <location>
        <begin position="338"/>
        <end position="359"/>
    </location>
</feature>
<dbReference type="Pfam" id="PF19040">
    <property type="entry name" value="SGNH"/>
    <property type="match status" value="1"/>
</dbReference>
<feature type="transmembrane region" description="Helical" evidence="1">
    <location>
        <begin position="130"/>
        <end position="151"/>
    </location>
</feature>
<dbReference type="PANTHER" id="PTHR23028">
    <property type="entry name" value="ACETYLTRANSFERASE"/>
    <property type="match status" value="1"/>
</dbReference>
<feature type="transmembrane region" description="Helical" evidence="1">
    <location>
        <begin position="217"/>
        <end position="235"/>
    </location>
</feature>
<evidence type="ECO:0000313" key="4">
    <source>
        <dbReference type="EMBL" id="MDR7305273.1"/>
    </source>
</evidence>
<feature type="transmembrane region" description="Helical" evidence="1">
    <location>
        <begin position="241"/>
        <end position="259"/>
    </location>
</feature>
<organism evidence="4 5">
    <name type="scientific">Rhodoferax saidenbachensis</name>
    <dbReference type="NCBI Taxonomy" id="1484693"/>
    <lineage>
        <taxon>Bacteria</taxon>
        <taxon>Pseudomonadati</taxon>
        <taxon>Pseudomonadota</taxon>
        <taxon>Betaproteobacteria</taxon>
        <taxon>Burkholderiales</taxon>
        <taxon>Comamonadaceae</taxon>
        <taxon>Rhodoferax</taxon>
    </lineage>
</organism>
<dbReference type="RefSeq" id="WP_310339261.1">
    <property type="nucleotide sequence ID" value="NZ_JAVDXO010000001.1"/>
</dbReference>
<dbReference type="InterPro" id="IPR002656">
    <property type="entry name" value="Acyl_transf_3_dom"/>
</dbReference>
<gene>
    <name evidence="4" type="ORF">J2X15_000539</name>
</gene>
<dbReference type="EMBL" id="JAVDXO010000001">
    <property type="protein sequence ID" value="MDR7305273.1"/>
    <property type="molecule type" value="Genomic_DNA"/>
</dbReference>
<feature type="domain" description="SGNH" evidence="3">
    <location>
        <begin position="411"/>
        <end position="612"/>
    </location>
</feature>
<dbReference type="InterPro" id="IPR043968">
    <property type="entry name" value="SGNH"/>
</dbReference>
<feature type="transmembrane region" description="Helical" evidence="1">
    <location>
        <begin position="7"/>
        <end position="24"/>
    </location>
</feature>
<feature type="domain" description="Acyltransferase 3" evidence="2">
    <location>
        <begin position="5"/>
        <end position="321"/>
    </location>
</feature>
<keyword evidence="1" id="KW-0472">Membrane</keyword>
<dbReference type="Pfam" id="PF01757">
    <property type="entry name" value="Acyl_transf_3"/>
    <property type="match status" value="1"/>
</dbReference>
<name>A0ABU1ZIG0_9BURK</name>
<dbReference type="InterPro" id="IPR050879">
    <property type="entry name" value="Acyltransferase_3"/>
</dbReference>
<dbReference type="SUPFAM" id="SSF52266">
    <property type="entry name" value="SGNH hydrolase"/>
    <property type="match status" value="1"/>
</dbReference>
<feature type="transmembrane region" description="Helical" evidence="1">
    <location>
        <begin position="158"/>
        <end position="175"/>
    </location>
</feature>
<keyword evidence="1" id="KW-1133">Transmembrane helix</keyword>
<sequence>MSYRADVDGLRAVAVLLVVLYHGYPAEFNAGQIGVDIFFVISGYLITGLVVDGIAQDRFLFSDFYARRIRRIFPALVTVLFFSLVLGWFTLLRFDFEQLGRQVLAGSLFAANFLYWSDVGYFDAAAEKKILLHLWSLGVEEQFYIFFPILLVFLRKEFRLRSVAILFVVSFALYLGEGSSSPSSAFYLPHTRFWQILGGALLAVWQRERSSSSSIGDNIAALGGLGFLALSLYGLRQPGEFASYVSMFPVAGAMLLLYGRSSWVNSALLSRRPMVFIGKISFPLYLWHWVLLSFCHIFEDSKPFIEVRNPALILSFFLAWATYVWVEKPVRFGRWKGSSSLLLLWPFFAVLAASGYIYLSGGVPWRAAAQISQLNQGDVGQQEFLVYLKDHAYPCTERGWVAAVNEKGVSSRCAQSHPGPAIPSYVLLGDSHAEHLFPGLAQQHAETTLAYTTREGLPLISNQGFTEVFQAIRADYSVKGVLLSAHWASKLQGMDSQAFYADLQATLAFFTSQGKVVYLLDDVPIFPFNAERCAYADRIFISNMCTADVGAVTHTPWALSKVVEAPLVTYFNLEKYLCGKDDCRMALEGQLLYRDRNHLNINGSRYIAQALQREYPNLFP</sequence>
<dbReference type="PANTHER" id="PTHR23028:SF53">
    <property type="entry name" value="ACYL_TRANSF_3 DOMAIN-CONTAINING PROTEIN"/>
    <property type="match status" value="1"/>
</dbReference>
<feature type="transmembrane region" description="Helical" evidence="1">
    <location>
        <begin position="280"/>
        <end position="298"/>
    </location>
</feature>
<comment type="caution">
    <text evidence="4">The sequence shown here is derived from an EMBL/GenBank/DDBJ whole genome shotgun (WGS) entry which is preliminary data.</text>
</comment>
<dbReference type="Proteomes" id="UP001268089">
    <property type="component" value="Unassembled WGS sequence"/>
</dbReference>
<keyword evidence="5" id="KW-1185">Reference proteome</keyword>
<feature type="transmembrane region" description="Helical" evidence="1">
    <location>
        <begin position="30"/>
        <end position="51"/>
    </location>
</feature>
<feature type="transmembrane region" description="Helical" evidence="1">
    <location>
        <begin position="72"/>
        <end position="91"/>
    </location>
</feature>
<feature type="transmembrane region" description="Helical" evidence="1">
    <location>
        <begin position="310"/>
        <end position="326"/>
    </location>
</feature>
<evidence type="ECO:0000256" key="1">
    <source>
        <dbReference type="SAM" id="Phobius"/>
    </source>
</evidence>